<name>A0A285KR82_9NOCA</name>
<evidence type="ECO:0000256" key="2">
    <source>
        <dbReference type="ARBA" id="ARBA00023211"/>
    </source>
</evidence>
<evidence type="ECO:0000256" key="5">
    <source>
        <dbReference type="ARBA" id="ARBA00030454"/>
    </source>
</evidence>
<dbReference type="GO" id="GO:0008790">
    <property type="term" value="F:arabinose isomerase activity"/>
    <property type="evidence" value="ECO:0007669"/>
    <property type="project" value="TreeGrafter"/>
</dbReference>
<dbReference type="InterPro" id="IPR009015">
    <property type="entry name" value="Fucose_isomerase_N/cen_sf"/>
</dbReference>
<dbReference type="GO" id="GO:0008736">
    <property type="term" value="F:L-fucose isomerase activity"/>
    <property type="evidence" value="ECO:0007669"/>
    <property type="project" value="InterPro"/>
</dbReference>
<evidence type="ECO:0000256" key="1">
    <source>
        <dbReference type="ARBA" id="ARBA00022723"/>
    </source>
</evidence>
<dbReference type="InterPro" id="IPR038393">
    <property type="entry name" value="Fuc_iso_dom3_sf"/>
</dbReference>
<dbReference type="Pfam" id="PF02952">
    <property type="entry name" value="Fucose_iso_C"/>
    <property type="match status" value="1"/>
</dbReference>
<dbReference type="Pfam" id="PF07882">
    <property type="entry name" value="Fucose_iso_N2"/>
    <property type="match status" value="1"/>
</dbReference>
<dbReference type="PANTHER" id="PTHR37840:SF1">
    <property type="entry name" value="L-FUCOSE ISOMERASE"/>
    <property type="match status" value="1"/>
</dbReference>
<dbReference type="Proteomes" id="UP000219565">
    <property type="component" value="Unassembled WGS sequence"/>
</dbReference>
<evidence type="ECO:0000259" key="7">
    <source>
        <dbReference type="Pfam" id="PF07881"/>
    </source>
</evidence>
<sequence length="472" mass="51832">MARIGVISVSDGRDYVHTGIADFIRTTEDRLVAALTAAGHEVVRGTDIISDNALAGSVAREVAAAGVDLTVLHYAVWAFPHFSMLAAGATPGPLLLLSNIDPVQPGMVGMLAAGGALDQVGRAHTRLWGDPEDAALIEAIGVRATAAAAVSALRGSTFGRFGGRPMGMNTAVANTDQWQRLFGIDVEEIDQWEIVRRAEQADAGEAKAAREWLERHATVHYDGAKLTPELLERQIRSYLAVRELIAQWRLDFSGIKGQPELTQYFATMDVTEAFLNDPYDWNGPKQTHVCATEADMDGALTMQLLKHLAKTPVLFADVRHYHADRDIWDLCNSGQHATWFAARSADPAENLARVHLYPEVFFFPAGGASVHHLAAPGTMTLARLTRKDGDYRMQLMLGEFETYDEQTNESLMKQSTREWPHAFARLDARAEDFLSRFGANHIHGVPGDHRAAVRATCELLGVTLDEFTRDPR</sequence>
<dbReference type="GO" id="GO:0005737">
    <property type="term" value="C:cytoplasm"/>
    <property type="evidence" value="ECO:0007669"/>
    <property type="project" value="InterPro"/>
</dbReference>
<dbReference type="InterPro" id="IPR005763">
    <property type="entry name" value="Fucose_isomerase"/>
</dbReference>
<dbReference type="InterPro" id="IPR015888">
    <property type="entry name" value="Fuc_isomerase_C"/>
</dbReference>
<dbReference type="CDD" id="cd00578">
    <property type="entry name" value="L-fuc_L-ara-isomerases"/>
    <property type="match status" value="1"/>
</dbReference>
<dbReference type="GO" id="GO:0042355">
    <property type="term" value="P:L-fucose catabolic process"/>
    <property type="evidence" value="ECO:0007669"/>
    <property type="project" value="TreeGrafter"/>
</dbReference>
<keyword evidence="1" id="KW-0479">Metal-binding</keyword>
<proteinExistence type="predicted"/>
<keyword evidence="3 9" id="KW-0413">Isomerase</keyword>
<feature type="domain" description="L-fucose isomerase N-terminal-1" evidence="7">
    <location>
        <begin position="2"/>
        <end position="154"/>
    </location>
</feature>
<keyword evidence="4" id="KW-0119">Carbohydrate metabolism</keyword>
<dbReference type="GO" id="GO:0030145">
    <property type="term" value="F:manganese ion binding"/>
    <property type="evidence" value="ECO:0007669"/>
    <property type="project" value="InterPro"/>
</dbReference>
<dbReference type="PANTHER" id="PTHR37840">
    <property type="entry name" value="L-FUCOSE ISOMERASE"/>
    <property type="match status" value="1"/>
</dbReference>
<dbReference type="AlphaFoldDB" id="A0A285KR82"/>
<dbReference type="Gene3D" id="3.40.50.1070">
    <property type="match status" value="1"/>
</dbReference>
<evidence type="ECO:0000259" key="8">
    <source>
        <dbReference type="Pfam" id="PF07882"/>
    </source>
</evidence>
<dbReference type="EMBL" id="OBEG01000001">
    <property type="protein sequence ID" value="SNY75158.1"/>
    <property type="molecule type" value="Genomic_DNA"/>
</dbReference>
<dbReference type="InterPro" id="IPR012889">
    <property type="entry name" value="Fucose_isomerase_N2"/>
</dbReference>
<gene>
    <name evidence="9" type="ORF">SAMN04244553_0440</name>
</gene>
<dbReference type="RefSeq" id="WP_097243426.1">
    <property type="nucleotide sequence ID" value="NZ_OBEG01000001.1"/>
</dbReference>
<dbReference type="Pfam" id="PF07881">
    <property type="entry name" value="Fucose_iso_N1"/>
    <property type="match status" value="1"/>
</dbReference>
<evidence type="ECO:0000313" key="10">
    <source>
        <dbReference type="Proteomes" id="UP000219565"/>
    </source>
</evidence>
<protein>
    <recommendedName>
        <fullName evidence="5">FucIase</fullName>
    </recommendedName>
</protein>
<dbReference type="SUPFAM" id="SSF53743">
    <property type="entry name" value="FucI/AraA N-terminal and middle domains"/>
    <property type="match status" value="1"/>
</dbReference>
<evidence type="ECO:0000259" key="6">
    <source>
        <dbReference type="Pfam" id="PF02952"/>
    </source>
</evidence>
<dbReference type="Gene3D" id="3.20.14.10">
    <property type="entry name" value="L-fucose/L-arabinose isomerase, C-terminal"/>
    <property type="match status" value="1"/>
</dbReference>
<feature type="domain" description="L-fucose isomerase C-terminal" evidence="6">
    <location>
        <begin position="330"/>
        <end position="465"/>
    </location>
</feature>
<dbReference type="InterPro" id="IPR038391">
    <property type="entry name" value="Fucose_iso_dom1_sf"/>
</dbReference>
<dbReference type="STRING" id="1379680.GCA_001612615_00593"/>
<dbReference type="InterPro" id="IPR012888">
    <property type="entry name" value="Fucose_iso_N1"/>
</dbReference>
<accession>A0A285KR82</accession>
<evidence type="ECO:0000313" key="9">
    <source>
        <dbReference type="EMBL" id="SNY75158.1"/>
    </source>
</evidence>
<dbReference type="GO" id="GO:0019571">
    <property type="term" value="P:D-arabinose catabolic process"/>
    <property type="evidence" value="ECO:0007669"/>
    <property type="project" value="TreeGrafter"/>
</dbReference>
<evidence type="ECO:0000256" key="3">
    <source>
        <dbReference type="ARBA" id="ARBA00023235"/>
    </source>
</evidence>
<keyword evidence="10" id="KW-1185">Reference proteome</keyword>
<keyword evidence="2" id="KW-0464">Manganese</keyword>
<dbReference type="Gene3D" id="3.40.275.10">
    <property type="entry name" value="L-fucose Isomerase, Chain A, domain 2"/>
    <property type="match status" value="1"/>
</dbReference>
<feature type="domain" description="L-fucose isomerase N-terminal-2" evidence="8">
    <location>
        <begin position="253"/>
        <end position="308"/>
    </location>
</feature>
<reference evidence="9 10" key="1">
    <citation type="submission" date="2017-09" db="EMBL/GenBank/DDBJ databases">
        <authorList>
            <person name="Ehlers B."/>
            <person name="Leendertz F.H."/>
        </authorList>
    </citation>
    <scope>NUCLEOTIDE SEQUENCE [LARGE SCALE GENOMIC DNA]</scope>
    <source>
        <strain evidence="9 10">DSM 45537</strain>
    </source>
</reference>
<dbReference type="InterPro" id="IPR038392">
    <property type="entry name" value="Fucose_isomerase_dom2_sf"/>
</dbReference>
<organism evidence="9 10">
    <name type="scientific">Nocardia amikacinitolerans</name>
    <dbReference type="NCBI Taxonomy" id="756689"/>
    <lineage>
        <taxon>Bacteria</taxon>
        <taxon>Bacillati</taxon>
        <taxon>Actinomycetota</taxon>
        <taxon>Actinomycetes</taxon>
        <taxon>Mycobacteriales</taxon>
        <taxon>Nocardiaceae</taxon>
        <taxon>Nocardia</taxon>
    </lineage>
</organism>
<dbReference type="OrthoDB" id="9760430at2"/>
<evidence type="ECO:0000256" key="4">
    <source>
        <dbReference type="ARBA" id="ARBA00023277"/>
    </source>
</evidence>